<evidence type="ECO:0000313" key="2">
    <source>
        <dbReference type="EMBL" id="KAF8880907.1"/>
    </source>
</evidence>
<protein>
    <submittedName>
        <fullName evidence="2">Uncharacterized protein</fullName>
    </submittedName>
</protein>
<accession>A0A9P5NDU3</accession>
<reference evidence="2" key="1">
    <citation type="submission" date="2020-11" db="EMBL/GenBank/DDBJ databases">
        <authorList>
            <consortium name="DOE Joint Genome Institute"/>
            <person name="Ahrendt S."/>
            <person name="Riley R."/>
            <person name="Andreopoulos W."/>
            <person name="LaButti K."/>
            <person name="Pangilinan J."/>
            <person name="Ruiz-duenas F.J."/>
            <person name="Barrasa J.M."/>
            <person name="Sanchez-Garcia M."/>
            <person name="Camarero S."/>
            <person name="Miyauchi S."/>
            <person name="Serrano A."/>
            <person name="Linde D."/>
            <person name="Babiker R."/>
            <person name="Drula E."/>
            <person name="Ayuso-Fernandez I."/>
            <person name="Pacheco R."/>
            <person name="Padilla G."/>
            <person name="Ferreira P."/>
            <person name="Barriuso J."/>
            <person name="Kellner H."/>
            <person name="Castanera R."/>
            <person name="Alfaro M."/>
            <person name="Ramirez L."/>
            <person name="Pisabarro A.G."/>
            <person name="Kuo A."/>
            <person name="Tritt A."/>
            <person name="Lipzen A."/>
            <person name="He G."/>
            <person name="Yan M."/>
            <person name="Ng V."/>
            <person name="Cullen D."/>
            <person name="Martin F."/>
            <person name="Rosso M.-N."/>
            <person name="Henrissat B."/>
            <person name="Hibbett D."/>
            <person name="Martinez A.T."/>
            <person name="Grigoriev I.V."/>
        </authorList>
    </citation>
    <scope>NUCLEOTIDE SEQUENCE</scope>
    <source>
        <strain evidence="2">AH 44721</strain>
    </source>
</reference>
<dbReference type="EMBL" id="JADNYJ010000136">
    <property type="protein sequence ID" value="KAF8880907.1"/>
    <property type="molecule type" value="Genomic_DNA"/>
</dbReference>
<evidence type="ECO:0000256" key="1">
    <source>
        <dbReference type="SAM" id="MobiDB-lite"/>
    </source>
</evidence>
<name>A0A9P5NDU3_GYMJU</name>
<sequence>MQSNVRPASEYDHHTAKKFQPGSGIAVGDPVHVHKHDLHAIGPNSHLPQSLHHHDANTLAHDVYKHHFTHAVLPQIHDAARQHHEHHEASHRATTHAQGHNAWNVYKAAHQAASVARAKGLGHPRR</sequence>
<organism evidence="2 3">
    <name type="scientific">Gymnopilus junonius</name>
    <name type="common">Spectacular rustgill mushroom</name>
    <name type="synonym">Gymnopilus spectabilis subsp. junonius</name>
    <dbReference type="NCBI Taxonomy" id="109634"/>
    <lineage>
        <taxon>Eukaryota</taxon>
        <taxon>Fungi</taxon>
        <taxon>Dikarya</taxon>
        <taxon>Basidiomycota</taxon>
        <taxon>Agaricomycotina</taxon>
        <taxon>Agaricomycetes</taxon>
        <taxon>Agaricomycetidae</taxon>
        <taxon>Agaricales</taxon>
        <taxon>Agaricineae</taxon>
        <taxon>Hymenogastraceae</taxon>
        <taxon>Gymnopilus</taxon>
    </lineage>
</organism>
<dbReference type="OrthoDB" id="3095139at2759"/>
<gene>
    <name evidence="2" type="ORF">CPB84DRAFT_259484</name>
</gene>
<feature type="region of interest" description="Disordered" evidence="1">
    <location>
        <begin position="1"/>
        <end position="51"/>
    </location>
</feature>
<proteinExistence type="predicted"/>
<keyword evidence="3" id="KW-1185">Reference proteome</keyword>
<comment type="caution">
    <text evidence="2">The sequence shown here is derived from an EMBL/GenBank/DDBJ whole genome shotgun (WGS) entry which is preliminary data.</text>
</comment>
<evidence type="ECO:0000313" key="3">
    <source>
        <dbReference type="Proteomes" id="UP000724874"/>
    </source>
</evidence>
<dbReference type="AlphaFoldDB" id="A0A9P5NDU3"/>
<dbReference type="Proteomes" id="UP000724874">
    <property type="component" value="Unassembled WGS sequence"/>
</dbReference>